<evidence type="ECO:0000313" key="3">
    <source>
        <dbReference type="EMBL" id="ABD86123.1"/>
    </source>
</evidence>
<feature type="compositionally biased region" description="Low complexity" evidence="1">
    <location>
        <begin position="74"/>
        <end position="99"/>
    </location>
</feature>
<dbReference type="InterPro" id="IPR042215">
    <property type="entry name" value="CarD-like_C"/>
</dbReference>
<dbReference type="SUPFAM" id="SSF141259">
    <property type="entry name" value="CarD-like"/>
    <property type="match status" value="1"/>
</dbReference>
<dbReference type="SMART" id="SM01058">
    <property type="entry name" value="CarD_TRCF"/>
    <property type="match status" value="1"/>
</dbReference>
<evidence type="ECO:0000256" key="1">
    <source>
        <dbReference type="SAM" id="MobiDB-lite"/>
    </source>
</evidence>
<feature type="domain" description="CarD-like/TRCF RNAP-interacting" evidence="2">
    <location>
        <begin position="176"/>
        <end position="286"/>
    </location>
</feature>
<dbReference type="Gene3D" id="2.40.10.170">
    <property type="match status" value="1"/>
</dbReference>
<organism evidence="3">
    <name type="scientific">Rhodopseudomonas palustris (strain BisB18)</name>
    <dbReference type="NCBI Taxonomy" id="316056"/>
    <lineage>
        <taxon>Bacteria</taxon>
        <taxon>Pseudomonadati</taxon>
        <taxon>Pseudomonadota</taxon>
        <taxon>Alphaproteobacteria</taxon>
        <taxon>Hyphomicrobiales</taxon>
        <taxon>Nitrobacteraceae</taxon>
        <taxon>Rhodopseudomonas</taxon>
    </lineage>
</organism>
<dbReference type="STRING" id="316056.RPC_0548"/>
<evidence type="ECO:0000259" key="2">
    <source>
        <dbReference type="SMART" id="SM01058"/>
    </source>
</evidence>
<feature type="compositionally biased region" description="Basic residues" evidence="1">
    <location>
        <begin position="33"/>
        <end position="44"/>
    </location>
</feature>
<dbReference type="GO" id="GO:0009303">
    <property type="term" value="P:rRNA transcription"/>
    <property type="evidence" value="ECO:0007669"/>
    <property type="project" value="TreeGrafter"/>
</dbReference>
<dbReference type="RefSeq" id="WP_011471031.1">
    <property type="nucleotide sequence ID" value="NC_007925.1"/>
</dbReference>
<dbReference type="InterPro" id="IPR003711">
    <property type="entry name" value="CarD-like/TRCF_RID"/>
</dbReference>
<dbReference type="FunFam" id="1.20.58.1290:FF:000003">
    <property type="entry name" value="Transcriptional regulator, CarD family"/>
    <property type="match status" value="1"/>
</dbReference>
<dbReference type="PANTHER" id="PTHR38447:SF1">
    <property type="entry name" value="RNA POLYMERASE-BINDING TRANSCRIPTION FACTOR CARD"/>
    <property type="match status" value="1"/>
</dbReference>
<dbReference type="KEGG" id="rpc:RPC_0548"/>
<feature type="compositionally biased region" description="Acidic residues" evidence="1">
    <location>
        <begin position="345"/>
        <end position="365"/>
    </location>
</feature>
<reference evidence="3" key="1">
    <citation type="submission" date="2006-03" db="EMBL/GenBank/DDBJ databases">
        <title>Complete sequence of Rhodopseudomonas palustris BisB18.</title>
        <authorList>
            <consortium name="US DOE Joint Genome Institute"/>
            <person name="Copeland A."/>
            <person name="Lucas S."/>
            <person name="Lapidus A."/>
            <person name="Barry K."/>
            <person name="Detter J.C."/>
            <person name="Glavina del Rio T."/>
            <person name="Hammon N."/>
            <person name="Israni S."/>
            <person name="Dalin E."/>
            <person name="Tice H."/>
            <person name="Pitluck S."/>
            <person name="Chain P."/>
            <person name="Malfatti S."/>
            <person name="Shin M."/>
            <person name="Vergez L."/>
            <person name="Schmutz J."/>
            <person name="Larimer F."/>
            <person name="Land M."/>
            <person name="Hauser L."/>
            <person name="Pelletier D.A."/>
            <person name="Kyrpides N."/>
            <person name="Anderson I."/>
            <person name="Oda Y."/>
            <person name="Harwood C.S."/>
            <person name="Richardson P."/>
        </authorList>
    </citation>
    <scope>NUCLEOTIDE SEQUENCE [LARGE SCALE GENOMIC DNA]</scope>
    <source>
        <strain evidence="3">BisB18</strain>
    </source>
</reference>
<dbReference type="AlphaFoldDB" id="Q21BW3"/>
<sequence length="365" mass="38753">MSRTRSRPLLCIRSPAQTSNRGVAVHAQAVSQKTRKKSVSKGVKKAAAASRSATKTRSRTAARAAAKDSKKASAKASKSSNSSSSSSSSSNSKASAAKSSKNKRSAMPKTTAKTTVKPTAAAPKAAPKAAAKPAVAKPPVVASKQPVAAAAKPAAKPAAAAPRVEEAKKPLTQRQGFKTNEFVVYPAHGVGQILAIEEQEIAGAKLELFVINFMKDKMTLRVPTAKVANVGMRKLSEPALVKRALETLKGRARVKRTMWSRRAQEYEAKINSGDIVAIAEVVRDLYRSDSQPEQSYSERQLYEAALDRLSREIAVVQHVTETEAVKEVEGQLAKSPRRGAKTEVEADADAEAETDGDDVAADEAA</sequence>
<gene>
    <name evidence="3" type="ordered locus">RPC_0548</name>
</gene>
<proteinExistence type="predicted"/>
<accession>Q21BW3</accession>
<dbReference type="OrthoDB" id="9786074at2"/>
<dbReference type="InterPro" id="IPR036101">
    <property type="entry name" value="CarD-like/TRCF_RID_sf"/>
</dbReference>
<feature type="region of interest" description="Disordered" evidence="1">
    <location>
        <begin position="325"/>
        <end position="365"/>
    </location>
</feature>
<dbReference type="InterPro" id="IPR052531">
    <property type="entry name" value="CarD-like_regulator"/>
</dbReference>
<protein>
    <submittedName>
        <fullName evidence="3">Transcriptional regulator, CarD family</fullName>
    </submittedName>
</protein>
<dbReference type="Gene3D" id="1.20.58.1290">
    <property type="entry name" value="CarD-like, C-terminal domain"/>
    <property type="match status" value="1"/>
</dbReference>
<dbReference type="eggNOG" id="COG1329">
    <property type="taxonomic scope" value="Bacteria"/>
</dbReference>
<feature type="compositionally biased region" description="Low complexity" evidence="1">
    <location>
        <begin position="108"/>
        <end position="137"/>
    </location>
</feature>
<dbReference type="Pfam" id="PF21095">
    <property type="entry name" value="CarD_C"/>
    <property type="match status" value="1"/>
</dbReference>
<name>Q21BW3_RHOPB</name>
<dbReference type="HOGENOM" id="CLU_048259_0_1_5"/>
<dbReference type="InterPro" id="IPR048792">
    <property type="entry name" value="CarD_C"/>
</dbReference>
<dbReference type="Pfam" id="PF02559">
    <property type="entry name" value="CarD_TRCF_RID"/>
    <property type="match status" value="1"/>
</dbReference>
<dbReference type="PANTHER" id="PTHR38447">
    <property type="entry name" value="TRANSCRIPTION FACTOR YDEB-RELATED"/>
    <property type="match status" value="1"/>
</dbReference>
<feature type="region of interest" description="Disordered" evidence="1">
    <location>
        <begin position="1"/>
        <end position="137"/>
    </location>
</feature>
<dbReference type="EMBL" id="CP000301">
    <property type="protein sequence ID" value="ABD86123.1"/>
    <property type="molecule type" value="Genomic_DNA"/>
</dbReference>